<organism evidence="3 4">
    <name type="scientific">Lentinula aciculospora</name>
    <dbReference type="NCBI Taxonomy" id="153920"/>
    <lineage>
        <taxon>Eukaryota</taxon>
        <taxon>Fungi</taxon>
        <taxon>Dikarya</taxon>
        <taxon>Basidiomycota</taxon>
        <taxon>Agaricomycotina</taxon>
        <taxon>Agaricomycetes</taxon>
        <taxon>Agaricomycetidae</taxon>
        <taxon>Agaricales</taxon>
        <taxon>Marasmiineae</taxon>
        <taxon>Omphalotaceae</taxon>
        <taxon>Lentinula</taxon>
    </lineage>
</organism>
<dbReference type="InterPro" id="IPR036412">
    <property type="entry name" value="HAD-like_sf"/>
</dbReference>
<dbReference type="OrthoDB" id="5416609at2759"/>
<accession>A0A9W8ZV51</accession>
<evidence type="ECO:0000256" key="1">
    <source>
        <dbReference type="SAM" id="MobiDB-lite"/>
    </source>
</evidence>
<keyword evidence="3" id="KW-0328">Glycosyltransferase</keyword>
<evidence type="ECO:0000313" key="4">
    <source>
        <dbReference type="Proteomes" id="UP001150266"/>
    </source>
</evidence>
<protein>
    <submittedName>
        <fullName evidence="3">Uracil phosphoribosyltransferase-domain-containing protein</fullName>
    </submittedName>
</protein>
<dbReference type="InterPro" id="IPR050582">
    <property type="entry name" value="HAD-like_SerB"/>
</dbReference>
<dbReference type="InterPro" id="IPR027417">
    <property type="entry name" value="P-loop_NTPase"/>
</dbReference>
<dbReference type="PANTHER" id="PTHR43344:SF20">
    <property type="entry name" value="URACIL PHOSPHORIBOSYLTRANSFERASE"/>
    <property type="match status" value="1"/>
</dbReference>
<dbReference type="GO" id="GO:0005737">
    <property type="term" value="C:cytoplasm"/>
    <property type="evidence" value="ECO:0007669"/>
    <property type="project" value="TreeGrafter"/>
</dbReference>
<feature type="region of interest" description="Disordered" evidence="1">
    <location>
        <begin position="1"/>
        <end position="21"/>
    </location>
</feature>
<dbReference type="PANTHER" id="PTHR43344">
    <property type="entry name" value="PHOSPHOSERINE PHOSPHATASE"/>
    <property type="match status" value="1"/>
</dbReference>
<dbReference type="Pfam" id="PF14681">
    <property type="entry name" value="UPRTase"/>
    <property type="match status" value="1"/>
</dbReference>
<evidence type="ECO:0000313" key="3">
    <source>
        <dbReference type="EMBL" id="KAJ4466996.1"/>
    </source>
</evidence>
<dbReference type="EMBL" id="JAOTPV010000049">
    <property type="protein sequence ID" value="KAJ4466996.1"/>
    <property type="molecule type" value="Genomic_DNA"/>
</dbReference>
<evidence type="ECO:0000259" key="2">
    <source>
        <dbReference type="Pfam" id="PF14681"/>
    </source>
</evidence>
<dbReference type="GO" id="GO:0000287">
    <property type="term" value="F:magnesium ion binding"/>
    <property type="evidence" value="ECO:0007669"/>
    <property type="project" value="TreeGrafter"/>
</dbReference>
<name>A0A9W8ZV51_9AGAR</name>
<dbReference type="InterPro" id="IPR000836">
    <property type="entry name" value="PRTase_dom"/>
</dbReference>
<dbReference type="CDD" id="cd06223">
    <property type="entry name" value="PRTases_typeI"/>
    <property type="match status" value="1"/>
</dbReference>
<dbReference type="InterPro" id="IPR029057">
    <property type="entry name" value="PRTase-like"/>
</dbReference>
<gene>
    <name evidence="3" type="ORF">J3R30DRAFT_3310028</name>
</gene>
<dbReference type="SUPFAM" id="SSF52540">
    <property type="entry name" value="P-loop containing nucleoside triphosphate hydrolases"/>
    <property type="match status" value="1"/>
</dbReference>
<comment type="caution">
    <text evidence="3">The sequence shown here is derived from an EMBL/GenBank/DDBJ whole genome shotgun (WGS) entry which is preliminary data.</text>
</comment>
<keyword evidence="4" id="KW-1185">Reference proteome</keyword>
<dbReference type="Proteomes" id="UP001150266">
    <property type="component" value="Unassembled WGS sequence"/>
</dbReference>
<keyword evidence="3" id="KW-0808">Transferase</keyword>
<dbReference type="Gene3D" id="3.40.50.2020">
    <property type="match status" value="1"/>
</dbReference>
<sequence length="679" mass="75897">MFSLAGSETPSTVNKPTSMPQRPTVVGLYGLPGCGKSTLLDQLKDELGEQEFQYYEGTIMISSLVPGGLHAFQKMERQEKTYWREMAIKKIQGECSVSGRAAVVVGHFMFWDEKDEVGQVVWTQCDQETFTHILYLDISAQDITLRRQNDIKRARSSVSEEHLRKWKRAERHQLRLLCLKHRILFSAVAPDKVAMLLRKFREYTEQQNLSRAERTLDETFHELSGRTKLESMLVVDGDRTLISEDTGVLFWKLLADRTPNENTRSEGDPLKELFSSSFGYTHAAFCQAALLYESIPEEQFNEYCDEVAFSVNIHPEIVSLLKQTAERPVATVVVTCGLRLIWEKILQKAGLSKMVKVIGGGCARDGLIITDQVKATLVARLRDIHCTYVCAFGDSVLDLPMLKEAHQAIVVVGKHRSRRMEAALLDAIDHGGLRAWQVLLPSTTSLVPQFNTAKLPSVNITDAQFMNSVIFHCNPRVLHPDEHTAKLLMTPTRDAGVSGPALREAHNRVGFYLATEFLPKLIGLEEYLIPHVQGTRTNGYRILHEKKTLIIALMRGGEPMALGVNDALPLASFLHAKHSEDVELRHVQGQETVIVVDSVVNSGKTVAEFVQRIRDLHATIRILVVAGVIQANALDPNGALTQTSTMDVSFIALRLSDNKYTGKGSTDTGNRLFNTTDLQ</sequence>
<dbReference type="Gene3D" id="3.40.50.300">
    <property type="entry name" value="P-loop containing nucleotide triphosphate hydrolases"/>
    <property type="match status" value="1"/>
</dbReference>
<dbReference type="Pfam" id="PF12710">
    <property type="entry name" value="HAD"/>
    <property type="match status" value="1"/>
</dbReference>
<dbReference type="GO" id="GO:0016757">
    <property type="term" value="F:glycosyltransferase activity"/>
    <property type="evidence" value="ECO:0007669"/>
    <property type="project" value="UniProtKB-KW"/>
</dbReference>
<dbReference type="GO" id="GO:0006564">
    <property type="term" value="P:L-serine biosynthetic process"/>
    <property type="evidence" value="ECO:0007669"/>
    <property type="project" value="TreeGrafter"/>
</dbReference>
<dbReference type="Gene3D" id="3.40.50.1000">
    <property type="entry name" value="HAD superfamily/HAD-like"/>
    <property type="match status" value="1"/>
</dbReference>
<proteinExistence type="predicted"/>
<feature type="domain" description="Phosphoribosyltransferase" evidence="2">
    <location>
        <begin position="481"/>
        <end position="675"/>
    </location>
</feature>
<dbReference type="Pfam" id="PF13207">
    <property type="entry name" value="AAA_17"/>
    <property type="match status" value="1"/>
</dbReference>
<dbReference type="InterPro" id="IPR023214">
    <property type="entry name" value="HAD_sf"/>
</dbReference>
<dbReference type="AlphaFoldDB" id="A0A9W8ZV51"/>
<reference evidence="3" key="1">
    <citation type="submission" date="2022-08" db="EMBL/GenBank/DDBJ databases">
        <title>A Global Phylogenomic Analysis of the Shiitake Genus Lentinula.</title>
        <authorList>
            <consortium name="DOE Joint Genome Institute"/>
            <person name="Sierra-Patev S."/>
            <person name="Min B."/>
            <person name="Naranjo-Ortiz M."/>
            <person name="Looney B."/>
            <person name="Konkel Z."/>
            <person name="Slot J.C."/>
            <person name="Sakamoto Y."/>
            <person name="Steenwyk J.L."/>
            <person name="Rokas A."/>
            <person name="Carro J."/>
            <person name="Camarero S."/>
            <person name="Ferreira P."/>
            <person name="Molpeceres G."/>
            <person name="Ruiz-Duenas F.J."/>
            <person name="Serrano A."/>
            <person name="Henrissat B."/>
            <person name="Drula E."/>
            <person name="Hughes K.W."/>
            <person name="Mata J.L."/>
            <person name="Ishikawa N.K."/>
            <person name="Vargas-Isla R."/>
            <person name="Ushijima S."/>
            <person name="Smith C.A."/>
            <person name="Ahrendt S."/>
            <person name="Andreopoulos W."/>
            <person name="He G."/>
            <person name="Labutti K."/>
            <person name="Lipzen A."/>
            <person name="Ng V."/>
            <person name="Riley R."/>
            <person name="Sandor L."/>
            <person name="Barry K."/>
            <person name="Martinez A.T."/>
            <person name="Xiao Y."/>
            <person name="Gibbons J.G."/>
            <person name="Terashima K."/>
            <person name="Grigoriev I.V."/>
            <person name="Hibbett D.S."/>
        </authorList>
    </citation>
    <scope>NUCLEOTIDE SEQUENCE</scope>
    <source>
        <strain evidence="3">JLM2183</strain>
    </source>
</reference>
<dbReference type="SUPFAM" id="SSF56784">
    <property type="entry name" value="HAD-like"/>
    <property type="match status" value="1"/>
</dbReference>
<dbReference type="GO" id="GO:0036424">
    <property type="term" value="F:L-phosphoserine phosphatase activity"/>
    <property type="evidence" value="ECO:0007669"/>
    <property type="project" value="TreeGrafter"/>
</dbReference>
<dbReference type="SUPFAM" id="SSF53271">
    <property type="entry name" value="PRTase-like"/>
    <property type="match status" value="1"/>
</dbReference>